<reference evidence="5 6" key="1">
    <citation type="submission" date="2016-11" db="EMBL/GenBank/DDBJ databases">
        <title>Trade-off between light-utilization and light-protection in marine flavobacteria.</title>
        <authorList>
            <person name="Kumagai Y."/>
        </authorList>
    </citation>
    <scope>NUCLEOTIDE SEQUENCE [LARGE SCALE GENOMIC DNA]</scope>
    <source>
        <strain evidence="5 6">JCM 17109</strain>
    </source>
</reference>
<proteinExistence type="predicted"/>
<dbReference type="InterPro" id="IPR007431">
    <property type="entry name" value="ACP_PD"/>
</dbReference>
<protein>
    <submittedName>
        <fullName evidence="5">ACP phosphodiesterase</fullName>
    </submittedName>
</protein>
<dbReference type="GO" id="GO:0008770">
    <property type="term" value="F:[acyl-carrier-protein] phosphodiesterase activity"/>
    <property type="evidence" value="ECO:0007669"/>
    <property type="project" value="InterPro"/>
</dbReference>
<sequence>MNYLAHILLSGDHKELRIGNFIADSVRGKDFSRFPEDVARGITIHRLIDSYTDSHQIVSESKELIRPVYGLWSSVIVDLYYDHFLAANWSMYHSQDLEGFTLDFYQDLKDRWEILPRRIQRFYPIMVEHNWLYSYRTIEGMGKILYQMDQRTKNKSKMQFALKELREHYDELEDQFHRFFKELQNFSNDLIQKMPLD</sequence>
<evidence type="ECO:0000256" key="2">
    <source>
        <dbReference type="ARBA" id="ARBA00022801"/>
    </source>
</evidence>
<evidence type="ECO:0000256" key="1">
    <source>
        <dbReference type="ARBA" id="ARBA00022516"/>
    </source>
</evidence>
<keyword evidence="4" id="KW-0175">Coiled coil</keyword>
<evidence type="ECO:0000313" key="5">
    <source>
        <dbReference type="EMBL" id="PRP66575.1"/>
    </source>
</evidence>
<organism evidence="5 6">
    <name type="scientific">Nonlabens agnitus</name>
    <dbReference type="NCBI Taxonomy" id="870484"/>
    <lineage>
        <taxon>Bacteria</taxon>
        <taxon>Pseudomonadati</taxon>
        <taxon>Bacteroidota</taxon>
        <taxon>Flavobacteriia</taxon>
        <taxon>Flavobacteriales</taxon>
        <taxon>Flavobacteriaceae</taxon>
        <taxon>Nonlabens</taxon>
    </lineage>
</organism>
<comment type="caution">
    <text evidence="5">The sequence shown here is derived from an EMBL/GenBank/DDBJ whole genome shotgun (WGS) entry which is preliminary data.</text>
</comment>
<name>A0A2S9WSX4_9FLAO</name>
<keyword evidence="3" id="KW-0443">Lipid metabolism</keyword>
<feature type="coiled-coil region" evidence="4">
    <location>
        <begin position="155"/>
        <end position="189"/>
    </location>
</feature>
<dbReference type="Proteomes" id="UP000239532">
    <property type="component" value="Unassembled WGS sequence"/>
</dbReference>
<dbReference type="GO" id="GO:0006633">
    <property type="term" value="P:fatty acid biosynthetic process"/>
    <property type="evidence" value="ECO:0007669"/>
    <property type="project" value="InterPro"/>
</dbReference>
<dbReference type="AlphaFoldDB" id="A0A2S9WSX4"/>
<evidence type="ECO:0000313" key="6">
    <source>
        <dbReference type="Proteomes" id="UP000239532"/>
    </source>
</evidence>
<evidence type="ECO:0000256" key="4">
    <source>
        <dbReference type="SAM" id="Coils"/>
    </source>
</evidence>
<keyword evidence="2" id="KW-0378">Hydrolase</keyword>
<evidence type="ECO:0000256" key="3">
    <source>
        <dbReference type="ARBA" id="ARBA00023098"/>
    </source>
</evidence>
<dbReference type="RefSeq" id="WP_105982392.1">
    <property type="nucleotide sequence ID" value="NZ_MQUC01000003.1"/>
</dbReference>
<accession>A0A2S9WSX4</accession>
<dbReference type="Pfam" id="PF04336">
    <property type="entry name" value="ACP_PD"/>
    <property type="match status" value="1"/>
</dbReference>
<dbReference type="PANTHER" id="PTHR38764:SF1">
    <property type="entry name" value="ACYL CARRIER PROTEIN PHOSPHODIESTERASE"/>
    <property type="match status" value="1"/>
</dbReference>
<dbReference type="EMBL" id="MQUC01000003">
    <property type="protein sequence ID" value="PRP66575.1"/>
    <property type="molecule type" value="Genomic_DNA"/>
</dbReference>
<keyword evidence="6" id="KW-1185">Reference proteome</keyword>
<dbReference type="PANTHER" id="PTHR38764">
    <property type="entry name" value="ACYL CARRIER PROTEIN PHOSPHODIESTERASE"/>
    <property type="match status" value="1"/>
</dbReference>
<keyword evidence="1" id="KW-0444">Lipid biosynthesis</keyword>
<dbReference type="OrthoDB" id="8442777at2"/>
<gene>
    <name evidence="5" type="ORF">BST86_05405</name>
</gene>
<dbReference type="PIRSF" id="PIRSF011489">
    <property type="entry name" value="DUF479"/>
    <property type="match status" value="1"/>
</dbReference>